<accession>A0A5B8M5D7</accession>
<dbReference type="SMART" id="SM00421">
    <property type="entry name" value="HTH_LUXR"/>
    <property type="match status" value="1"/>
</dbReference>
<dbReference type="SUPFAM" id="SSF46894">
    <property type="entry name" value="C-terminal effector domain of the bipartite response regulators"/>
    <property type="match status" value="1"/>
</dbReference>
<dbReference type="PANTHER" id="PTHR43214">
    <property type="entry name" value="TWO-COMPONENT RESPONSE REGULATOR"/>
    <property type="match status" value="1"/>
</dbReference>
<dbReference type="InterPro" id="IPR039420">
    <property type="entry name" value="WalR-like"/>
</dbReference>
<name>A0A5B8M5D7_9MICO</name>
<dbReference type="OrthoDB" id="9816529at2"/>
<dbReference type="InterPro" id="IPR000792">
    <property type="entry name" value="Tscrpt_reg_LuxR_C"/>
</dbReference>
<dbReference type="Pfam" id="PF00196">
    <property type="entry name" value="GerE"/>
    <property type="match status" value="1"/>
</dbReference>
<evidence type="ECO:0000313" key="3">
    <source>
        <dbReference type="EMBL" id="QDZ15164.1"/>
    </source>
</evidence>
<dbReference type="SUPFAM" id="SSF52172">
    <property type="entry name" value="CheY-like"/>
    <property type="match status" value="1"/>
</dbReference>
<dbReference type="GO" id="GO:0003677">
    <property type="term" value="F:DNA binding"/>
    <property type="evidence" value="ECO:0007669"/>
    <property type="project" value="UniProtKB-KW"/>
</dbReference>
<dbReference type="KEGG" id="huw:FPZ11_10635"/>
<dbReference type="Gene3D" id="1.10.10.10">
    <property type="entry name" value="Winged helix-like DNA-binding domain superfamily/Winged helix DNA-binding domain"/>
    <property type="match status" value="1"/>
</dbReference>
<organism evidence="3 4">
    <name type="scientific">Humibacter ginsenosidimutans</name>
    <dbReference type="NCBI Taxonomy" id="2599293"/>
    <lineage>
        <taxon>Bacteria</taxon>
        <taxon>Bacillati</taxon>
        <taxon>Actinomycetota</taxon>
        <taxon>Actinomycetes</taxon>
        <taxon>Micrococcales</taxon>
        <taxon>Microbacteriaceae</taxon>
        <taxon>Humibacter</taxon>
    </lineage>
</organism>
<proteinExistence type="predicted"/>
<dbReference type="AlphaFoldDB" id="A0A5B8M5D7"/>
<dbReference type="InterPro" id="IPR011006">
    <property type="entry name" value="CheY-like_superfamily"/>
</dbReference>
<dbReference type="InterPro" id="IPR016032">
    <property type="entry name" value="Sig_transdc_resp-reg_C-effctor"/>
</dbReference>
<dbReference type="GO" id="GO:0006355">
    <property type="term" value="P:regulation of DNA-templated transcription"/>
    <property type="evidence" value="ECO:0007669"/>
    <property type="project" value="InterPro"/>
</dbReference>
<keyword evidence="1" id="KW-0238">DNA-binding</keyword>
<feature type="domain" description="HTH luxR-type" evidence="2">
    <location>
        <begin position="136"/>
        <end position="201"/>
    </location>
</feature>
<dbReference type="PRINTS" id="PR00038">
    <property type="entry name" value="HTHLUXR"/>
</dbReference>
<protein>
    <submittedName>
        <fullName evidence="3">Response regulator transcription factor</fullName>
    </submittedName>
</protein>
<gene>
    <name evidence="3" type="ORF">FPZ11_10635</name>
</gene>
<dbReference type="PROSITE" id="PS50043">
    <property type="entry name" value="HTH_LUXR_2"/>
    <property type="match status" value="1"/>
</dbReference>
<evidence type="ECO:0000313" key="4">
    <source>
        <dbReference type="Proteomes" id="UP000320216"/>
    </source>
</evidence>
<dbReference type="CDD" id="cd06170">
    <property type="entry name" value="LuxR_C_like"/>
    <property type="match status" value="1"/>
</dbReference>
<keyword evidence="4" id="KW-1185">Reference proteome</keyword>
<dbReference type="InterPro" id="IPR036388">
    <property type="entry name" value="WH-like_DNA-bd_sf"/>
</dbReference>
<sequence>MMVISVALINDYEVVVRGVASMLREYQSRFRVVELDANRHVSEPVDIALYDTFASQQGDRDRVRDLVQNSLIGRVVVYSWNVDDDLVRAATANGAHGYLSKGLPAREVAAALESIHAGSGGVFTASSGPAVTAGDWPGREEGLTSREAEVLALITQGMSNSEIAEQAHLSINSVKTYIRSCYRRIGVTSRTQAVLWGVEHGFRPDSVKITGAAAERSPRTS</sequence>
<dbReference type="PANTHER" id="PTHR43214:SF43">
    <property type="entry name" value="TWO-COMPONENT RESPONSE REGULATOR"/>
    <property type="match status" value="1"/>
</dbReference>
<reference evidence="3 4" key="1">
    <citation type="submission" date="2019-07" db="EMBL/GenBank/DDBJ databases">
        <title>Full genome sequence of Humibacter sp. WJ7-1.</title>
        <authorList>
            <person name="Im W.-T."/>
        </authorList>
    </citation>
    <scope>NUCLEOTIDE SEQUENCE [LARGE SCALE GENOMIC DNA]</scope>
    <source>
        <strain evidence="3 4">WJ7-1</strain>
    </source>
</reference>
<dbReference type="Proteomes" id="UP000320216">
    <property type="component" value="Chromosome"/>
</dbReference>
<evidence type="ECO:0000259" key="2">
    <source>
        <dbReference type="PROSITE" id="PS50043"/>
    </source>
</evidence>
<evidence type="ECO:0000256" key="1">
    <source>
        <dbReference type="ARBA" id="ARBA00023125"/>
    </source>
</evidence>
<dbReference type="EMBL" id="CP042305">
    <property type="protein sequence ID" value="QDZ15164.1"/>
    <property type="molecule type" value="Genomic_DNA"/>
</dbReference>
<dbReference type="Gene3D" id="3.40.50.2300">
    <property type="match status" value="1"/>
</dbReference>